<sequence>MAYSAWHYQGSAFRMGATFGPSGEAEQVLVSSTARTTALLGRCAQLPLMALNLTSAPSVRCFPRAIARPAQSGFRFCPARPKAQLGGLSPNRHVASRRLWARAPGPGHAPHGD</sequence>
<keyword evidence="2" id="KW-1185">Reference proteome</keyword>
<dbReference type="AlphaFoldDB" id="A0AAV7UCD5"/>
<organism evidence="1 2">
    <name type="scientific">Pleurodeles waltl</name>
    <name type="common">Iberian ribbed newt</name>
    <dbReference type="NCBI Taxonomy" id="8319"/>
    <lineage>
        <taxon>Eukaryota</taxon>
        <taxon>Metazoa</taxon>
        <taxon>Chordata</taxon>
        <taxon>Craniata</taxon>
        <taxon>Vertebrata</taxon>
        <taxon>Euteleostomi</taxon>
        <taxon>Amphibia</taxon>
        <taxon>Batrachia</taxon>
        <taxon>Caudata</taxon>
        <taxon>Salamandroidea</taxon>
        <taxon>Salamandridae</taxon>
        <taxon>Pleurodelinae</taxon>
        <taxon>Pleurodeles</taxon>
    </lineage>
</organism>
<dbReference type="EMBL" id="JANPWB010000005">
    <property type="protein sequence ID" value="KAJ1185357.1"/>
    <property type="molecule type" value="Genomic_DNA"/>
</dbReference>
<protein>
    <submittedName>
        <fullName evidence="1">Uncharacterized protein</fullName>
    </submittedName>
</protein>
<name>A0AAV7UCD5_PLEWA</name>
<dbReference type="Proteomes" id="UP001066276">
    <property type="component" value="Chromosome 3_1"/>
</dbReference>
<evidence type="ECO:0000313" key="2">
    <source>
        <dbReference type="Proteomes" id="UP001066276"/>
    </source>
</evidence>
<evidence type="ECO:0000313" key="1">
    <source>
        <dbReference type="EMBL" id="KAJ1185357.1"/>
    </source>
</evidence>
<proteinExistence type="predicted"/>
<accession>A0AAV7UCD5</accession>
<reference evidence="1" key="1">
    <citation type="journal article" date="2022" name="bioRxiv">
        <title>Sequencing and chromosome-scale assembly of the giantPleurodeles waltlgenome.</title>
        <authorList>
            <person name="Brown T."/>
            <person name="Elewa A."/>
            <person name="Iarovenko S."/>
            <person name="Subramanian E."/>
            <person name="Araus A.J."/>
            <person name="Petzold A."/>
            <person name="Susuki M."/>
            <person name="Suzuki K.-i.T."/>
            <person name="Hayashi T."/>
            <person name="Toyoda A."/>
            <person name="Oliveira C."/>
            <person name="Osipova E."/>
            <person name="Leigh N.D."/>
            <person name="Simon A."/>
            <person name="Yun M.H."/>
        </authorList>
    </citation>
    <scope>NUCLEOTIDE SEQUENCE</scope>
    <source>
        <strain evidence="1">20211129_DDA</strain>
        <tissue evidence="1">Liver</tissue>
    </source>
</reference>
<comment type="caution">
    <text evidence="1">The sequence shown here is derived from an EMBL/GenBank/DDBJ whole genome shotgun (WGS) entry which is preliminary data.</text>
</comment>
<gene>
    <name evidence="1" type="ORF">NDU88_002150</name>
</gene>